<dbReference type="OrthoDB" id="706756at2"/>
<sequence>MRFKTILPLVVILWVATASRRTVPSLAGSWRLVDSGGASVAFVLSDGYMMGAYHEDGRFLGAQGGPYQTDGKQLKITYEFNTEDSTQVGTTQTLTIESFRDNRLVLNTDGETDTYERTDTPTAQTPLAGLWRITGNIDENGQVKTRQRTARKTLKLLTGNRFQWAAINPETKQFSGTAGGTYTFADGKYTEKLEFFSRDNNRVGRTLQFDGELKGNDWYHRGQSSTGGKVSEVWSREK</sequence>
<dbReference type="RefSeq" id="WP_124905645.1">
    <property type="nucleotide sequence ID" value="NZ_RQJP01000001.1"/>
</dbReference>
<dbReference type="EMBL" id="RQJP01000001">
    <property type="protein sequence ID" value="RRB18245.1"/>
    <property type="molecule type" value="Genomic_DNA"/>
</dbReference>
<keyword evidence="2" id="KW-1185">Reference proteome</keyword>
<comment type="caution">
    <text evidence="1">The sequence shown here is derived from an EMBL/GenBank/DDBJ whole genome shotgun (WGS) entry which is preliminary data.</text>
</comment>
<gene>
    <name evidence="1" type="ORF">EHT87_08220</name>
</gene>
<evidence type="ECO:0000313" key="2">
    <source>
        <dbReference type="Proteomes" id="UP000274271"/>
    </source>
</evidence>
<dbReference type="AlphaFoldDB" id="A0A3P1CY40"/>
<organism evidence="1 2">
    <name type="scientific">Larkinella knui</name>
    <dbReference type="NCBI Taxonomy" id="2025310"/>
    <lineage>
        <taxon>Bacteria</taxon>
        <taxon>Pseudomonadati</taxon>
        <taxon>Bacteroidota</taxon>
        <taxon>Cytophagia</taxon>
        <taxon>Cytophagales</taxon>
        <taxon>Spirosomataceae</taxon>
        <taxon>Larkinella</taxon>
    </lineage>
</organism>
<protein>
    <submittedName>
        <fullName evidence="1">Membrane or secreted protein</fullName>
    </submittedName>
</protein>
<evidence type="ECO:0000313" key="1">
    <source>
        <dbReference type="EMBL" id="RRB18245.1"/>
    </source>
</evidence>
<accession>A0A3P1CY40</accession>
<reference evidence="1 2" key="1">
    <citation type="submission" date="2018-11" db="EMBL/GenBank/DDBJ databases">
        <authorList>
            <person name="Zhou Z."/>
            <person name="Wang G."/>
        </authorList>
    </citation>
    <scope>NUCLEOTIDE SEQUENCE [LARGE SCALE GENOMIC DNA]</scope>
    <source>
        <strain evidence="1 2">KCTC42998</strain>
    </source>
</reference>
<proteinExistence type="predicted"/>
<dbReference type="Proteomes" id="UP000274271">
    <property type="component" value="Unassembled WGS sequence"/>
</dbReference>
<dbReference type="Gene3D" id="2.40.128.490">
    <property type="entry name" value="Uncharacterised protein PF14869, DUF4488"/>
    <property type="match status" value="1"/>
</dbReference>
<name>A0A3P1CY40_9BACT</name>